<comment type="caution">
    <text evidence="2">The sequence shown here is derived from an EMBL/GenBank/DDBJ whole genome shotgun (WGS) entry which is preliminary data.</text>
</comment>
<gene>
    <name evidence="2" type="ORF">BJ554DRAFT_5734</name>
</gene>
<protein>
    <submittedName>
        <fullName evidence="2">Uncharacterized protein</fullName>
    </submittedName>
</protein>
<proteinExistence type="predicted"/>
<reference evidence="2 3" key="1">
    <citation type="journal article" name="Sci. Rep.">
        <title>Genome-scale phylogenetic analyses confirm Olpidium as the closest living zoosporic fungus to the non-flagellated, terrestrial fungi.</title>
        <authorList>
            <person name="Chang Y."/>
            <person name="Rochon D."/>
            <person name="Sekimoto S."/>
            <person name="Wang Y."/>
            <person name="Chovatia M."/>
            <person name="Sandor L."/>
            <person name="Salamov A."/>
            <person name="Grigoriev I.V."/>
            <person name="Stajich J.E."/>
            <person name="Spatafora J.W."/>
        </authorList>
    </citation>
    <scope>NUCLEOTIDE SEQUENCE [LARGE SCALE GENOMIC DNA]</scope>
    <source>
        <strain evidence="2">S191</strain>
    </source>
</reference>
<name>A0A8H7ZYX9_9FUNG</name>
<sequence>MCLLMRSLTSDLLFNEPVTRGLDGFPGENTPRGTLTGELALHPHRTKHTKTSPLPAFASAHPTPSRLTTHGVCI</sequence>
<evidence type="ECO:0000313" key="3">
    <source>
        <dbReference type="Proteomes" id="UP000673691"/>
    </source>
</evidence>
<feature type="region of interest" description="Disordered" evidence="1">
    <location>
        <begin position="44"/>
        <end position="74"/>
    </location>
</feature>
<evidence type="ECO:0000256" key="1">
    <source>
        <dbReference type="SAM" id="MobiDB-lite"/>
    </source>
</evidence>
<accession>A0A8H7ZYX9</accession>
<keyword evidence="3" id="KW-1185">Reference proteome</keyword>
<dbReference type="EMBL" id="JAEFCI010002798">
    <property type="protein sequence ID" value="KAG5461996.1"/>
    <property type="molecule type" value="Genomic_DNA"/>
</dbReference>
<dbReference type="Proteomes" id="UP000673691">
    <property type="component" value="Unassembled WGS sequence"/>
</dbReference>
<evidence type="ECO:0000313" key="2">
    <source>
        <dbReference type="EMBL" id="KAG5461996.1"/>
    </source>
</evidence>
<dbReference type="AlphaFoldDB" id="A0A8H7ZYX9"/>
<organism evidence="2 3">
    <name type="scientific">Olpidium bornovanus</name>
    <dbReference type="NCBI Taxonomy" id="278681"/>
    <lineage>
        <taxon>Eukaryota</taxon>
        <taxon>Fungi</taxon>
        <taxon>Fungi incertae sedis</taxon>
        <taxon>Olpidiomycota</taxon>
        <taxon>Olpidiomycotina</taxon>
        <taxon>Olpidiomycetes</taxon>
        <taxon>Olpidiales</taxon>
        <taxon>Olpidiaceae</taxon>
        <taxon>Olpidium</taxon>
    </lineage>
</organism>